<dbReference type="InterPro" id="IPR019407">
    <property type="entry name" value="CTU2"/>
</dbReference>
<comment type="pathway">
    <text evidence="3">tRNA modification; 5-methoxycarbonylmethyl-2-thiouridine-tRNA biosynthesis.</text>
</comment>
<evidence type="ECO:0000313" key="5">
    <source>
        <dbReference type="Proteomes" id="UP000094043"/>
    </source>
</evidence>
<organism evidence="4 5">
    <name type="scientific">Cryptococcus depauperatus CBS 7841</name>
    <dbReference type="NCBI Taxonomy" id="1295531"/>
    <lineage>
        <taxon>Eukaryota</taxon>
        <taxon>Fungi</taxon>
        <taxon>Dikarya</taxon>
        <taxon>Basidiomycota</taxon>
        <taxon>Agaricomycotina</taxon>
        <taxon>Tremellomycetes</taxon>
        <taxon>Tremellales</taxon>
        <taxon>Cryptococcaceae</taxon>
        <taxon>Cryptococcus</taxon>
    </lineage>
</organism>
<protein>
    <recommendedName>
        <fullName evidence="3">Cytoplasmic tRNA 2-thiolation protein 2</fullName>
    </recommendedName>
</protein>
<dbReference type="EMBL" id="CP143784">
    <property type="protein sequence ID" value="WVN85560.1"/>
    <property type="molecule type" value="Genomic_DNA"/>
</dbReference>
<comment type="subcellular location">
    <subcellularLocation>
        <location evidence="3">Cytoplasm</location>
    </subcellularLocation>
</comment>
<reference evidence="4" key="3">
    <citation type="submission" date="2024-01" db="EMBL/GenBank/DDBJ databases">
        <authorList>
            <person name="Coelho M.A."/>
            <person name="David-Palma M."/>
            <person name="Shea T."/>
            <person name="Sun S."/>
            <person name="Cuomo C.A."/>
            <person name="Heitman J."/>
        </authorList>
    </citation>
    <scope>NUCLEOTIDE SEQUENCE</scope>
    <source>
        <strain evidence="4">CBS 7841</strain>
    </source>
</reference>
<comment type="similarity">
    <text evidence="3">Belongs to the CTU2/NCS2 family.</text>
</comment>
<evidence type="ECO:0000256" key="2">
    <source>
        <dbReference type="ARBA" id="ARBA00022694"/>
    </source>
</evidence>
<reference evidence="4" key="1">
    <citation type="submission" date="2016-06" db="EMBL/GenBank/DDBJ databases">
        <authorList>
            <person name="Cuomo C."/>
            <person name="Litvintseva A."/>
            <person name="Heitman J."/>
            <person name="Chen Y."/>
            <person name="Sun S."/>
            <person name="Springer D."/>
            <person name="Dromer F."/>
            <person name="Young S."/>
            <person name="Zeng Q."/>
            <person name="Chapman S."/>
            <person name="Gujja S."/>
            <person name="Saif S."/>
            <person name="Birren B."/>
        </authorList>
    </citation>
    <scope>NUCLEOTIDE SEQUENCE</scope>
    <source>
        <strain evidence="4">CBS 7841</strain>
    </source>
</reference>
<dbReference type="GO" id="GO:0005829">
    <property type="term" value="C:cytosol"/>
    <property type="evidence" value="ECO:0007669"/>
    <property type="project" value="TreeGrafter"/>
</dbReference>
<dbReference type="GO" id="GO:0016783">
    <property type="term" value="F:sulfurtransferase activity"/>
    <property type="evidence" value="ECO:0007669"/>
    <property type="project" value="TreeGrafter"/>
</dbReference>
<evidence type="ECO:0000256" key="1">
    <source>
        <dbReference type="ARBA" id="ARBA00022490"/>
    </source>
</evidence>
<keyword evidence="5" id="KW-1185">Reference proteome</keyword>
<accession>A0AAJ8LXR5</accession>
<keyword evidence="1 3" id="KW-0963">Cytoplasm</keyword>
<comment type="function">
    <text evidence="3">Plays a central role in 2-thiolation of mcm(5)S(2)U at tRNA wobble positions of tRNA(Lys), tRNA(Glu) and tRNA(Gln). May act by forming a heterodimer with NCS6 that ligates sulfur from thiocarboxylated URM1 onto the uridine of tRNAs at wobble position. Prior mcm(5) tRNA modification by the elongator complex is required for 2-thiolation. May also be involved in protein urmylation.</text>
</comment>
<gene>
    <name evidence="3" type="primary">NCS2</name>
    <name evidence="3" type="synonym">CTU2</name>
    <name evidence="4" type="ORF">L203_100708</name>
</gene>
<dbReference type="GO" id="GO:0000049">
    <property type="term" value="F:tRNA binding"/>
    <property type="evidence" value="ECO:0007669"/>
    <property type="project" value="InterPro"/>
</dbReference>
<dbReference type="PANTHER" id="PTHR20882">
    <property type="entry name" value="CYTOPLASMIC TRNA 2-THIOLATION PROTEIN 2"/>
    <property type="match status" value="1"/>
</dbReference>
<evidence type="ECO:0000313" key="4">
    <source>
        <dbReference type="EMBL" id="WVN85560.1"/>
    </source>
</evidence>
<dbReference type="Gene3D" id="3.40.50.620">
    <property type="entry name" value="HUPs"/>
    <property type="match status" value="1"/>
</dbReference>
<proteinExistence type="inferred from homology"/>
<sequence>MRIGRKQVRRADKSKCQKCLLLKSMYIIRNITFCRSCFEQALFARFMKTLHPPLKPSLDGKSKSTASSGYRPPQQLGSAVVALSTGCGSTALLDFLLSRHYIGKGGDYTVDKTKGEKEPIWRKGWVVYVDFANVLDGVDSRMEEVKEWVETNKGLGYIGISAEEIYDATLVKKLKKMAGIDSADEYEVDETFAVDFKNPLLPLVISPLDMPPGATPVDKFRTLLSSLSSASRPQLLSHVLSAIIALVARILPSISHVLLGETSTRQAQRLIAGTALGRGWQLPLEISAVQFETSLSEASTNGLTWLKPMKDITTKEAAIYCHLKGLSMWTRNGRMWETGIGKSSRGKVGSLEQLTEDFIASLSVTHPSTVSTINRTGDKLVFPGEKNGPCCPVCQMPVDPSALEWKSRTALTSLTTKSKSVSGSSTKSFIKSRANLNSLLCYSCLTTFTLSATTPKSTVQESSQIPLPPWISIGVAKRLEGRALRDEIKDYIIE</sequence>
<dbReference type="HAMAP" id="MF_03054">
    <property type="entry name" value="CTU2"/>
    <property type="match status" value="1"/>
</dbReference>
<dbReference type="Pfam" id="PF10288">
    <property type="entry name" value="CTU2"/>
    <property type="match status" value="1"/>
</dbReference>
<dbReference type="GO" id="GO:0032447">
    <property type="term" value="P:protein urmylation"/>
    <property type="evidence" value="ECO:0007669"/>
    <property type="project" value="UniProtKB-UniRule"/>
</dbReference>
<dbReference type="PANTHER" id="PTHR20882:SF14">
    <property type="entry name" value="CYTOPLASMIC TRNA 2-THIOLATION PROTEIN 2"/>
    <property type="match status" value="1"/>
</dbReference>
<dbReference type="InterPro" id="IPR014729">
    <property type="entry name" value="Rossmann-like_a/b/a_fold"/>
</dbReference>
<reference evidence="4" key="2">
    <citation type="journal article" date="2022" name="Elife">
        <title>Obligate sexual reproduction of a homothallic fungus closely related to the Cryptococcus pathogenic species complex.</title>
        <authorList>
            <person name="Passer A.R."/>
            <person name="Clancey S.A."/>
            <person name="Shea T."/>
            <person name="David-Palma M."/>
            <person name="Averette A.F."/>
            <person name="Boekhout T."/>
            <person name="Porcel B.M."/>
            <person name="Nowrousian M."/>
            <person name="Cuomo C.A."/>
            <person name="Sun S."/>
            <person name="Heitman J."/>
            <person name="Coelho M.A."/>
        </authorList>
    </citation>
    <scope>NUCLEOTIDE SEQUENCE</scope>
    <source>
        <strain evidence="4">CBS 7841</strain>
    </source>
</reference>
<dbReference type="AlphaFoldDB" id="A0AAJ8LXR5"/>
<name>A0AAJ8LXR5_9TREE</name>
<dbReference type="GO" id="GO:0002143">
    <property type="term" value="P:tRNA wobble position uridine thiolation"/>
    <property type="evidence" value="ECO:0007669"/>
    <property type="project" value="TreeGrafter"/>
</dbReference>
<dbReference type="Proteomes" id="UP000094043">
    <property type="component" value="Chromosome 1"/>
</dbReference>
<dbReference type="GO" id="GO:0016779">
    <property type="term" value="F:nucleotidyltransferase activity"/>
    <property type="evidence" value="ECO:0007669"/>
    <property type="project" value="UniProtKB-UniRule"/>
</dbReference>
<evidence type="ECO:0000256" key="3">
    <source>
        <dbReference type="HAMAP-Rule" id="MF_03054"/>
    </source>
</evidence>
<keyword evidence="2 3" id="KW-0819">tRNA processing</keyword>